<evidence type="ECO:0000313" key="2">
    <source>
        <dbReference type="Proteomes" id="UP000194606"/>
    </source>
</evidence>
<reference evidence="1 2" key="1">
    <citation type="submission" date="2017-02" db="EMBL/GenBank/DDBJ databases">
        <authorList>
            <person name="Peterson S.W."/>
        </authorList>
    </citation>
    <scope>NUCLEOTIDE SEQUENCE [LARGE SCALE GENOMIC DNA]</scope>
    <source>
        <strain evidence="1">159469</strain>
    </source>
</reference>
<proteinExistence type="predicted"/>
<sequence length="59" mass="6915">MTKKEFTTLVDNYCMDNNFTPKEISALEGRIVDLQKTHYKMGFCKKKSYEIIGEHIARV</sequence>
<comment type="caution">
    <text evidence="1">The sequence shown here is derived from an EMBL/GenBank/DDBJ whole genome shotgun (WGS) entry which is preliminary data.</text>
</comment>
<name>A0A252CFR9_9LACT</name>
<dbReference type="Proteomes" id="UP000194606">
    <property type="component" value="Unassembled WGS sequence"/>
</dbReference>
<protein>
    <submittedName>
        <fullName evidence="1">Uncharacterized protein</fullName>
    </submittedName>
</protein>
<evidence type="ECO:0000313" key="1">
    <source>
        <dbReference type="EMBL" id="OUK05199.1"/>
    </source>
</evidence>
<dbReference type="AlphaFoldDB" id="A0A252CFR9"/>
<organism evidence="1 2">
    <name type="scientific">Lactococcus petauri</name>
    <dbReference type="NCBI Taxonomy" id="1940789"/>
    <lineage>
        <taxon>Bacteria</taxon>
        <taxon>Bacillati</taxon>
        <taxon>Bacillota</taxon>
        <taxon>Bacilli</taxon>
        <taxon>Lactobacillales</taxon>
        <taxon>Streptococcaceae</taxon>
        <taxon>Lactococcus</taxon>
    </lineage>
</organism>
<dbReference type="EMBL" id="MUIZ01000001">
    <property type="protein sequence ID" value="OUK05199.1"/>
    <property type="molecule type" value="Genomic_DNA"/>
</dbReference>
<gene>
    <name evidence="1" type="ORF">BZZ03_00330</name>
</gene>
<accession>A0A252CFR9</accession>
<dbReference type="RefSeq" id="WP_086581935.1">
    <property type="nucleotide sequence ID" value="NZ_MUIZ01000001.1"/>
</dbReference>